<gene>
    <name evidence="3" type="ORF">HGG74_08400</name>
</gene>
<keyword evidence="2" id="KW-0472">Membrane</keyword>
<comment type="caution">
    <text evidence="3">The sequence shown here is derived from an EMBL/GenBank/DDBJ whole genome shotgun (WGS) entry which is preliminary data.</text>
</comment>
<evidence type="ECO:0000313" key="3">
    <source>
        <dbReference type="EMBL" id="NKX54558.1"/>
    </source>
</evidence>
<evidence type="ECO:0000256" key="2">
    <source>
        <dbReference type="SAM" id="Phobius"/>
    </source>
</evidence>
<feature type="region of interest" description="Disordered" evidence="1">
    <location>
        <begin position="1"/>
        <end position="30"/>
    </location>
</feature>
<keyword evidence="2" id="KW-1133">Transmembrane helix</keyword>
<evidence type="ECO:0000256" key="1">
    <source>
        <dbReference type="SAM" id="MobiDB-lite"/>
    </source>
</evidence>
<feature type="transmembrane region" description="Helical" evidence="2">
    <location>
        <begin position="34"/>
        <end position="52"/>
    </location>
</feature>
<dbReference type="Proteomes" id="UP000544090">
    <property type="component" value="Unassembled WGS sequence"/>
</dbReference>
<feature type="transmembrane region" description="Helical" evidence="2">
    <location>
        <begin position="58"/>
        <end position="77"/>
    </location>
</feature>
<sequence length="98" mass="10277">MADGIPQDSPGDRPEQQPERAGAAGSGYTGGNTVLTYVLGGILAWGLIGWGVDSLLSTRWLWIAGAILGAGGGYYLARQHKLTRRPRGNRGRGPGNDT</sequence>
<keyword evidence="2" id="KW-0812">Transmembrane</keyword>
<dbReference type="RefSeq" id="WP_168485902.1">
    <property type="nucleotide sequence ID" value="NZ_JAAZSQ010000006.1"/>
</dbReference>
<evidence type="ECO:0008006" key="5">
    <source>
        <dbReference type="Google" id="ProtNLM"/>
    </source>
</evidence>
<name>A0A7X6HE71_9MICC</name>
<keyword evidence="4" id="KW-1185">Reference proteome</keyword>
<dbReference type="AlphaFoldDB" id="A0A7X6HE71"/>
<evidence type="ECO:0000313" key="4">
    <source>
        <dbReference type="Proteomes" id="UP000544090"/>
    </source>
</evidence>
<accession>A0A7X6HE71</accession>
<protein>
    <recommendedName>
        <fullName evidence="5">FoF1-type ATP synthase assembly protein I</fullName>
    </recommendedName>
</protein>
<organism evidence="3 4">
    <name type="scientific">Arthrobacter mobilis</name>
    <dbReference type="NCBI Taxonomy" id="2724944"/>
    <lineage>
        <taxon>Bacteria</taxon>
        <taxon>Bacillati</taxon>
        <taxon>Actinomycetota</taxon>
        <taxon>Actinomycetes</taxon>
        <taxon>Micrococcales</taxon>
        <taxon>Micrococcaceae</taxon>
        <taxon>Arthrobacter</taxon>
    </lineage>
</organism>
<reference evidence="3 4" key="1">
    <citation type="submission" date="2020-04" db="EMBL/GenBank/DDBJ databases">
        <title>Arthrobacter sp. nov.</title>
        <authorList>
            <person name="Liu S."/>
        </authorList>
    </citation>
    <scope>NUCLEOTIDE SEQUENCE [LARGE SCALE GENOMIC DNA]</scope>
    <source>
        <strain evidence="3 4">E918</strain>
    </source>
</reference>
<proteinExistence type="predicted"/>
<dbReference type="EMBL" id="JAAZSQ010000006">
    <property type="protein sequence ID" value="NKX54558.1"/>
    <property type="molecule type" value="Genomic_DNA"/>
</dbReference>